<dbReference type="OrthoDB" id="3226at2759"/>
<name>A0A7J7KTL5_BUGNE</name>
<accession>A0A7J7KTL5</accession>
<dbReference type="PANTHER" id="PTHR11927">
    <property type="entry name" value="GALACTOSIDE 2-L-FUCOSYLTRANSFERASE"/>
    <property type="match status" value="1"/>
</dbReference>
<comment type="subcellular location">
    <subcellularLocation>
        <location evidence="3">Golgi apparatus</location>
        <location evidence="3">Golgi stack membrane</location>
        <topology evidence="3">Single-pass type II membrane protein</topology>
    </subcellularLocation>
</comment>
<evidence type="ECO:0000256" key="1">
    <source>
        <dbReference type="ARBA" id="ARBA00022676"/>
    </source>
</evidence>
<keyword evidence="3" id="KW-0333">Golgi apparatus</keyword>
<keyword evidence="3" id="KW-0735">Signal-anchor</keyword>
<keyword evidence="5" id="KW-1185">Reference proteome</keyword>
<keyword evidence="3" id="KW-0325">Glycoprotein</keyword>
<sequence length="400" mass="46018">MLSVPNQTKLKRARMQRIFFALIAVFAIYTFAYHNLSYGNAQPSYDLKQKNILHYTESSTRLIKSYTTGRHSDAHTSPRKPVTLSHLAEKVPDSQKSNSTSRNITIKVDKPKIMITTTRDYLCGDTRLGNKLYMVAATYAAAVKYNYQFVLLKDQRCIWIYVLKDLFTTFNTSVTYLPYSQIRLWRRVEEGPVNEYVPIQPQTINFSVSGYRQSWKHFQSEAEQDGVRRLFRLNTKYEIKANRLLHSARAKFSAGKDAIFIGVHMRLGDLLKPHRVKHGRRTANATFYQSAFKAASLHFQTDVIFVVATDSVDIGRTILGDLQTTHNVFWANGTAEEDFAALTKCNHSIISGGSFSFWVGWLAGGETWYFADLARPDSKFYLHHHPKEFFLPSWKPVHIY</sequence>
<evidence type="ECO:0000256" key="2">
    <source>
        <dbReference type="ARBA" id="ARBA00022679"/>
    </source>
</evidence>
<dbReference type="AlphaFoldDB" id="A0A7J7KTL5"/>
<gene>
    <name evidence="4" type="ORF">EB796_000147</name>
</gene>
<comment type="caution">
    <text evidence="4">The sequence shown here is derived from an EMBL/GenBank/DDBJ whole genome shotgun (WGS) entry which is preliminary data.</text>
</comment>
<dbReference type="InterPro" id="IPR002516">
    <property type="entry name" value="Glyco_trans_11"/>
</dbReference>
<evidence type="ECO:0000256" key="3">
    <source>
        <dbReference type="RuleBase" id="RU363129"/>
    </source>
</evidence>
<dbReference type="Pfam" id="PF01531">
    <property type="entry name" value="Glyco_transf_11"/>
    <property type="match status" value="1"/>
</dbReference>
<reference evidence="4" key="1">
    <citation type="submission" date="2020-06" db="EMBL/GenBank/DDBJ databases">
        <title>Draft genome of Bugula neritina, a colonial animal packing powerful symbionts and potential medicines.</title>
        <authorList>
            <person name="Rayko M."/>
        </authorList>
    </citation>
    <scope>NUCLEOTIDE SEQUENCE [LARGE SCALE GENOMIC DNA]</scope>
    <source>
        <strain evidence="4">Kwan_BN1</strain>
    </source>
</reference>
<comment type="pathway">
    <text evidence="3">Protein modification; protein glycosylation.</text>
</comment>
<keyword evidence="2 3" id="KW-0808">Transferase</keyword>
<comment type="similarity">
    <text evidence="3">Belongs to the glycosyltransferase 11 family.</text>
</comment>
<proteinExistence type="inferred from homology"/>
<dbReference type="Proteomes" id="UP000593567">
    <property type="component" value="Unassembled WGS sequence"/>
</dbReference>
<dbReference type="GO" id="GO:0008107">
    <property type="term" value="F:galactoside 2-alpha-L-fucosyltransferase activity"/>
    <property type="evidence" value="ECO:0007669"/>
    <property type="project" value="InterPro"/>
</dbReference>
<organism evidence="4 5">
    <name type="scientific">Bugula neritina</name>
    <name type="common">Brown bryozoan</name>
    <name type="synonym">Sertularia neritina</name>
    <dbReference type="NCBI Taxonomy" id="10212"/>
    <lineage>
        <taxon>Eukaryota</taxon>
        <taxon>Metazoa</taxon>
        <taxon>Spiralia</taxon>
        <taxon>Lophotrochozoa</taxon>
        <taxon>Bryozoa</taxon>
        <taxon>Gymnolaemata</taxon>
        <taxon>Cheilostomatida</taxon>
        <taxon>Flustrina</taxon>
        <taxon>Buguloidea</taxon>
        <taxon>Bugulidae</taxon>
        <taxon>Bugula</taxon>
    </lineage>
</organism>
<dbReference type="EC" id="2.4.1.-" evidence="3"/>
<keyword evidence="1 3" id="KW-0328">Glycosyltransferase</keyword>
<keyword evidence="3" id="KW-0812">Transmembrane</keyword>
<dbReference type="GO" id="GO:0032580">
    <property type="term" value="C:Golgi cisterna membrane"/>
    <property type="evidence" value="ECO:0007669"/>
    <property type="project" value="UniProtKB-SubCell"/>
</dbReference>
<protein>
    <recommendedName>
        <fullName evidence="3">L-Fucosyltransferase</fullName>
        <ecNumber evidence="3">2.4.1.-</ecNumber>
    </recommendedName>
</protein>
<dbReference type="EMBL" id="VXIV02000029">
    <property type="protein sequence ID" value="KAF6041541.1"/>
    <property type="molecule type" value="Genomic_DNA"/>
</dbReference>
<evidence type="ECO:0000313" key="5">
    <source>
        <dbReference type="Proteomes" id="UP000593567"/>
    </source>
</evidence>
<dbReference type="PANTHER" id="PTHR11927:SF9">
    <property type="entry name" value="L-FUCOSYLTRANSFERASE"/>
    <property type="match status" value="1"/>
</dbReference>
<dbReference type="UniPathway" id="UPA00378"/>
<dbReference type="GO" id="GO:0005975">
    <property type="term" value="P:carbohydrate metabolic process"/>
    <property type="evidence" value="ECO:0007669"/>
    <property type="project" value="InterPro"/>
</dbReference>
<evidence type="ECO:0000313" key="4">
    <source>
        <dbReference type="EMBL" id="KAF6041541.1"/>
    </source>
</evidence>